<dbReference type="Proteomes" id="UP000818624">
    <property type="component" value="Chromosome 3"/>
</dbReference>
<feature type="region of interest" description="Disordered" evidence="6">
    <location>
        <begin position="1"/>
        <end position="70"/>
    </location>
</feature>
<dbReference type="Pfam" id="PF09335">
    <property type="entry name" value="VTT_dom"/>
    <property type="match status" value="1"/>
</dbReference>
<gene>
    <name evidence="9" type="ORF">GLX27_003057</name>
</gene>
<evidence type="ECO:0000256" key="2">
    <source>
        <dbReference type="ARBA" id="ARBA00022692"/>
    </source>
</evidence>
<keyword evidence="10" id="KW-1185">Reference proteome</keyword>
<evidence type="ECO:0000256" key="1">
    <source>
        <dbReference type="ARBA" id="ARBA00004141"/>
    </source>
</evidence>
<dbReference type="PANTHER" id="PTHR43220">
    <property type="match status" value="1"/>
</dbReference>
<feature type="transmembrane region" description="Helical" evidence="7">
    <location>
        <begin position="404"/>
        <end position="427"/>
    </location>
</feature>
<proteinExistence type="predicted"/>
<feature type="transmembrane region" description="Helical" evidence="7">
    <location>
        <begin position="379"/>
        <end position="398"/>
    </location>
</feature>
<name>A0ABY8ESA2_MALFU</name>
<keyword evidence="2 7" id="KW-0812">Transmembrane</keyword>
<evidence type="ECO:0000256" key="6">
    <source>
        <dbReference type="SAM" id="MobiDB-lite"/>
    </source>
</evidence>
<keyword evidence="4 7" id="KW-1133">Transmembrane helix</keyword>
<feature type="domain" description="VTT" evidence="8">
    <location>
        <begin position="375"/>
        <end position="521"/>
    </location>
</feature>
<evidence type="ECO:0000313" key="10">
    <source>
        <dbReference type="Proteomes" id="UP000818624"/>
    </source>
</evidence>
<evidence type="ECO:0000256" key="7">
    <source>
        <dbReference type="SAM" id="Phobius"/>
    </source>
</evidence>
<evidence type="ECO:0000313" key="9">
    <source>
        <dbReference type="EMBL" id="WFD48387.1"/>
    </source>
</evidence>
<feature type="compositionally biased region" description="Basic and acidic residues" evidence="6">
    <location>
        <begin position="46"/>
        <end position="57"/>
    </location>
</feature>
<feature type="transmembrane region" description="Helical" evidence="7">
    <location>
        <begin position="301"/>
        <end position="322"/>
    </location>
</feature>
<feature type="transmembrane region" description="Helical" evidence="7">
    <location>
        <begin position="348"/>
        <end position="367"/>
    </location>
</feature>
<keyword evidence="5 7" id="KW-0472">Membrane</keyword>
<evidence type="ECO:0000256" key="5">
    <source>
        <dbReference type="ARBA" id="ARBA00023136"/>
    </source>
</evidence>
<comment type="subcellular location">
    <subcellularLocation>
        <location evidence="1">Membrane</location>
        <topology evidence="1">Multi-pass membrane protein</topology>
    </subcellularLocation>
</comment>
<organism evidence="9 10">
    <name type="scientific">Malassezia furfur</name>
    <name type="common">Pityriasis versicolor infection agent</name>
    <name type="synonym">Pityrosporum furfur</name>
    <dbReference type="NCBI Taxonomy" id="55194"/>
    <lineage>
        <taxon>Eukaryota</taxon>
        <taxon>Fungi</taxon>
        <taxon>Dikarya</taxon>
        <taxon>Basidiomycota</taxon>
        <taxon>Ustilaginomycotina</taxon>
        <taxon>Malasseziomycetes</taxon>
        <taxon>Malasseziales</taxon>
        <taxon>Malasseziaceae</taxon>
        <taxon>Malassezia</taxon>
    </lineage>
</organism>
<dbReference type="InterPro" id="IPR045014">
    <property type="entry name" value="TM41A/B"/>
</dbReference>
<sequence>MDEPRMQSTGPRQKWYNKARRSSTSSAPSSPPTHNMESSASLRSFMRLDRRVQHEPKPGTPDVTLSPSWRGHVRSTWNQQLPSPVSEQDTPRFAGLRTFLHKVTPGSSTNAADAVERPLTRPTRLVIPEARRAAIPMLNTDSPPLSPVLDEEADSDTGADSAANDSASIASADRMHYVAPRHAWSAAQAAADAASIEKPFSPPPLESWTTPRVAEPLPFPVLNERVSTPSSLSSVRSLSWSRIDDENKLAAQRGLSLSATVTQACRAGMQRLWPSAAGRADVEPGTRSQWLAPLAPHAWKLVLLGVTFVMATAVLGACLRTLPLHLPTHLAQLTLTEVRDMCANLQTYAQSSTFAMWHVWVVLSLFFTWKQAFCVPGSLITNIVFGAMYGAYAGSFFASLLTSFGGVLCYLLAMPFGEVVAHVPGLAKPLHAMRRALAIDEEPASQPRHDRPPTPSEARAEAGGAPRNLWNYLLFLRLLPIVPYGMMNIACGVLRVPLLPYAVTLGIGSIPWNFCTAQIGEILQDVVSAIQAERSHSVAAQAMAASPLEASTQATGAAESLLASGVMSVLLARIWTVDMMVKLLLLSAASALPVVLHRVYRQRTDAVEAAAREADAPPACMEMS</sequence>
<feature type="transmembrane region" description="Helical" evidence="7">
    <location>
        <begin position="474"/>
        <end position="496"/>
    </location>
</feature>
<feature type="region of interest" description="Disordered" evidence="6">
    <location>
        <begin position="137"/>
        <end position="167"/>
    </location>
</feature>
<dbReference type="PANTHER" id="PTHR43220:SF21">
    <property type="entry name" value="TRANSMEMBRANE PROTEIN 41A"/>
    <property type="match status" value="1"/>
</dbReference>
<feature type="compositionally biased region" description="Low complexity" evidence="6">
    <location>
        <begin position="158"/>
        <end position="167"/>
    </location>
</feature>
<dbReference type="EMBL" id="CP046236">
    <property type="protein sequence ID" value="WFD48387.1"/>
    <property type="molecule type" value="Genomic_DNA"/>
</dbReference>
<reference evidence="9 10" key="1">
    <citation type="journal article" date="2020" name="Elife">
        <title>Loss of centromere function drives karyotype evolution in closely related Malassezia species.</title>
        <authorList>
            <person name="Sankaranarayanan S.R."/>
            <person name="Ianiri G."/>
            <person name="Coelho M.A."/>
            <person name="Reza M.H."/>
            <person name="Thimmappa B.C."/>
            <person name="Ganguly P."/>
            <person name="Vadnala R.N."/>
            <person name="Sun S."/>
            <person name="Siddharthan R."/>
            <person name="Tellgren-Roth C."/>
            <person name="Dawson T.L."/>
            <person name="Heitman J."/>
            <person name="Sanyal K."/>
        </authorList>
    </citation>
    <scope>NUCLEOTIDE SEQUENCE [LARGE SCALE GENOMIC DNA]</scope>
    <source>
        <strain evidence="9">CBS14141</strain>
    </source>
</reference>
<evidence type="ECO:0000259" key="8">
    <source>
        <dbReference type="Pfam" id="PF09335"/>
    </source>
</evidence>
<keyword evidence="3" id="KW-0732">Signal</keyword>
<evidence type="ECO:0000256" key="3">
    <source>
        <dbReference type="ARBA" id="ARBA00022729"/>
    </source>
</evidence>
<feature type="region of interest" description="Disordered" evidence="6">
    <location>
        <begin position="442"/>
        <end position="462"/>
    </location>
</feature>
<protein>
    <recommendedName>
        <fullName evidence="8">VTT domain-containing protein</fullName>
    </recommendedName>
</protein>
<accession>A0ABY8ESA2</accession>
<evidence type="ECO:0000256" key="4">
    <source>
        <dbReference type="ARBA" id="ARBA00022989"/>
    </source>
</evidence>
<dbReference type="InterPro" id="IPR032816">
    <property type="entry name" value="VTT_dom"/>
</dbReference>
<feature type="compositionally biased region" description="Polar residues" evidence="6">
    <location>
        <begin position="1"/>
        <end position="11"/>
    </location>
</feature>
<feature type="transmembrane region" description="Helical" evidence="7">
    <location>
        <begin position="574"/>
        <end position="596"/>
    </location>
</feature>